<evidence type="ECO:0000256" key="2">
    <source>
        <dbReference type="ARBA" id="ARBA00023043"/>
    </source>
</evidence>
<feature type="repeat" description="ANK" evidence="3">
    <location>
        <begin position="169"/>
        <end position="201"/>
    </location>
</feature>
<evidence type="ECO:0000313" key="5">
    <source>
        <dbReference type="EMBL" id="OUS45900.1"/>
    </source>
</evidence>
<dbReference type="Gene3D" id="1.25.40.20">
    <property type="entry name" value="Ankyrin repeat-containing domain"/>
    <property type="match status" value="1"/>
</dbReference>
<evidence type="ECO:0000256" key="3">
    <source>
        <dbReference type="PROSITE-ProRule" id="PRU00023"/>
    </source>
</evidence>
<name>A0A1Y5I8J4_OSTTA</name>
<dbReference type="SMART" id="SM00248">
    <property type="entry name" value="ANK"/>
    <property type="match status" value="3"/>
</dbReference>
<keyword evidence="1" id="KW-0677">Repeat</keyword>
<feature type="compositionally biased region" description="Basic residues" evidence="4">
    <location>
        <begin position="96"/>
        <end position="109"/>
    </location>
</feature>
<keyword evidence="2 3" id="KW-0040">ANK repeat</keyword>
<reference evidence="5" key="1">
    <citation type="submission" date="2017-04" db="EMBL/GenBank/DDBJ databases">
        <title>Population genomics of picophytoplankton unveils novel chromosome hypervariability.</title>
        <authorList>
            <consortium name="DOE Joint Genome Institute"/>
            <person name="Blanc-Mathieu R."/>
            <person name="Krasovec M."/>
            <person name="Hebrard M."/>
            <person name="Yau S."/>
            <person name="Desgranges E."/>
            <person name="Martin J."/>
            <person name="Schackwitz W."/>
            <person name="Kuo A."/>
            <person name="Salin G."/>
            <person name="Donnadieu C."/>
            <person name="Desdevises Y."/>
            <person name="Sanchez-Ferandin S."/>
            <person name="Moreau H."/>
            <person name="Rivals E."/>
            <person name="Grigoriev I.V."/>
            <person name="Grimsley N."/>
            <person name="Eyre-Walker A."/>
            <person name="Piganeau G."/>
        </authorList>
    </citation>
    <scope>NUCLEOTIDE SEQUENCE [LARGE SCALE GENOMIC DNA]</scope>
    <source>
        <strain evidence="5">RCC 1115</strain>
    </source>
</reference>
<dbReference type="InterPro" id="IPR002110">
    <property type="entry name" value="Ankyrin_rpt"/>
</dbReference>
<dbReference type="Proteomes" id="UP000195557">
    <property type="component" value="Unassembled WGS sequence"/>
</dbReference>
<dbReference type="Pfam" id="PF12796">
    <property type="entry name" value="Ank_2"/>
    <property type="match status" value="1"/>
</dbReference>
<dbReference type="SUPFAM" id="SSF48403">
    <property type="entry name" value="Ankyrin repeat"/>
    <property type="match status" value="1"/>
</dbReference>
<protein>
    <submittedName>
        <fullName evidence="5">Uncharacterized protein</fullName>
    </submittedName>
</protein>
<feature type="compositionally biased region" description="Low complexity" evidence="4">
    <location>
        <begin position="74"/>
        <end position="95"/>
    </location>
</feature>
<dbReference type="AlphaFoldDB" id="A0A1Y5I8J4"/>
<dbReference type="EMBL" id="KZ155785">
    <property type="protein sequence ID" value="OUS45900.1"/>
    <property type="molecule type" value="Genomic_DNA"/>
</dbReference>
<evidence type="ECO:0000256" key="1">
    <source>
        <dbReference type="ARBA" id="ARBA00022737"/>
    </source>
</evidence>
<organism evidence="5">
    <name type="scientific">Ostreococcus tauri</name>
    <name type="common">Marine green alga</name>
    <dbReference type="NCBI Taxonomy" id="70448"/>
    <lineage>
        <taxon>Eukaryota</taxon>
        <taxon>Viridiplantae</taxon>
        <taxon>Chlorophyta</taxon>
        <taxon>Mamiellophyceae</taxon>
        <taxon>Mamiellales</taxon>
        <taxon>Bathycoccaceae</taxon>
        <taxon>Ostreococcus</taxon>
    </lineage>
</organism>
<dbReference type="PROSITE" id="PS50088">
    <property type="entry name" value="ANK_REPEAT"/>
    <property type="match status" value="1"/>
</dbReference>
<dbReference type="PANTHER" id="PTHR24173">
    <property type="entry name" value="ANKYRIN REPEAT CONTAINING"/>
    <property type="match status" value="1"/>
</dbReference>
<gene>
    <name evidence="5" type="ORF">BE221DRAFT_192575</name>
</gene>
<sequence>MRDCVENSSTMTMTTTRRARARASFAKTLRVVIVFVIAAAVGPAHGIGFSGDGKGAARSEDSLAAASAKPEVRTATADATATTPETDGTVKTSKMSTRRRKKSAKASAKKKIEKEEEEFKAPEPTLGEGESAIGSIHEAIDDDDMEELDDLLRWKPNLREKCQKLGETRHMVPIMKAAFLGNAKAIDLLLDYGANANEIDGLGYSALMRSVMAKCKDCVKILLDAGAVVNYVQKTPLMDLGLTAAKLAMIMREDEIASLLDAAGADKKESGQEKKRRLRQETADRFAEHVKTEGIDVDVDKLLKTTIDDLNVRYGDDPDVTVNFNGTNVTMSLNETKDYTNLAGKVSKKKADNAAKASCDSETAAEGECAFNAGAAAARDEL</sequence>
<dbReference type="InterPro" id="IPR036770">
    <property type="entry name" value="Ankyrin_rpt-contain_sf"/>
</dbReference>
<feature type="compositionally biased region" description="Basic and acidic residues" evidence="4">
    <location>
        <begin position="110"/>
        <end position="121"/>
    </location>
</feature>
<dbReference type="PANTHER" id="PTHR24173:SF74">
    <property type="entry name" value="ANKYRIN REPEAT DOMAIN-CONTAINING PROTEIN 16"/>
    <property type="match status" value="1"/>
</dbReference>
<proteinExistence type="predicted"/>
<feature type="region of interest" description="Disordered" evidence="4">
    <location>
        <begin position="52"/>
        <end position="131"/>
    </location>
</feature>
<accession>A0A1Y5I8J4</accession>
<evidence type="ECO:0000256" key="4">
    <source>
        <dbReference type="SAM" id="MobiDB-lite"/>
    </source>
</evidence>